<name>A0A1H4IBF1_STRMJ</name>
<dbReference type="EMBL" id="FNST01000001">
    <property type="protein sequence ID" value="SEB30668.1"/>
    <property type="molecule type" value="Genomic_DNA"/>
</dbReference>
<protein>
    <submittedName>
        <fullName evidence="2">Uncharacterized protein</fullName>
    </submittedName>
</protein>
<gene>
    <name evidence="2" type="ORF">SAMN04490356_0268</name>
</gene>
<evidence type="ECO:0000313" key="3">
    <source>
        <dbReference type="Proteomes" id="UP000198609"/>
    </source>
</evidence>
<sequence>MDCSQGEGGTVVLCASKQDEALAVDKAGEISWPGRRGGNPNDCHATVEADST</sequence>
<proteinExistence type="predicted"/>
<dbReference type="RefSeq" id="WP_167746239.1">
    <property type="nucleotide sequence ID" value="NZ_FNST01000001.1"/>
</dbReference>
<accession>A0A1H4IBF1</accession>
<evidence type="ECO:0000313" key="2">
    <source>
        <dbReference type="EMBL" id="SEB30668.1"/>
    </source>
</evidence>
<dbReference type="AlphaFoldDB" id="A0A1H4IBF1"/>
<feature type="region of interest" description="Disordered" evidence="1">
    <location>
        <begin position="31"/>
        <end position="52"/>
    </location>
</feature>
<keyword evidence="3" id="KW-1185">Reference proteome</keyword>
<reference evidence="3" key="1">
    <citation type="submission" date="2016-10" db="EMBL/GenBank/DDBJ databases">
        <authorList>
            <person name="Varghese N."/>
            <person name="Submissions S."/>
        </authorList>
    </citation>
    <scope>NUCLEOTIDE SEQUENCE [LARGE SCALE GENOMIC DNA]</scope>
    <source>
        <strain evidence="3">DSM 40318</strain>
    </source>
</reference>
<dbReference type="Proteomes" id="UP000198609">
    <property type="component" value="Unassembled WGS sequence"/>
</dbReference>
<evidence type="ECO:0000256" key="1">
    <source>
        <dbReference type="SAM" id="MobiDB-lite"/>
    </source>
</evidence>
<organism evidence="2 3">
    <name type="scientific">Streptomyces melanosporofaciens</name>
    <dbReference type="NCBI Taxonomy" id="67327"/>
    <lineage>
        <taxon>Bacteria</taxon>
        <taxon>Bacillati</taxon>
        <taxon>Actinomycetota</taxon>
        <taxon>Actinomycetes</taxon>
        <taxon>Kitasatosporales</taxon>
        <taxon>Streptomycetaceae</taxon>
        <taxon>Streptomyces</taxon>
        <taxon>Streptomyces violaceusniger group</taxon>
    </lineage>
</organism>